<evidence type="ECO:0000313" key="13">
    <source>
        <dbReference type="EMBL" id="WPK25001.1"/>
    </source>
</evidence>
<evidence type="ECO:0000256" key="7">
    <source>
        <dbReference type="ARBA" id="ARBA00022840"/>
    </source>
</evidence>
<dbReference type="GO" id="GO:0030447">
    <property type="term" value="P:filamentous growth"/>
    <property type="evidence" value="ECO:0007669"/>
    <property type="project" value="UniProtKB-ARBA"/>
</dbReference>
<dbReference type="InterPro" id="IPR039046">
    <property type="entry name" value="PDPK1"/>
</dbReference>
<dbReference type="PROSITE" id="PS00107">
    <property type="entry name" value="PROTEIN_KINASE_ATP"/>
    <property type="match status" value="1"/>
</dbReference>
<dbReference type="GeneID" id="88173365"/>
<comment type="catalytic activity">
    <reaction evidence="8">
        <text>L-threonyl-[protein] + ATP = O-phospho-L-threonyl-[protein] + ADP + H(+)</text>
        <dbReference type="Rhea" id="RHEA:46608"/>
        <dbReference type="Rhea" id="RHEA-COMP:11060"/>
        <dbReference type="Rhea" id="RHEA-COMP:11605"/>
        <dbReference type="ChEBI" id="CHEBI:15378"/>
        <dbReference type="ChEBI" id="CHEBI:30013"/>
        <dbReference type="ChEBI" id="CHEBI:30616"/>
        <dbReference type="ChEBI" id="CHEBI:61977"/>
        <dbReference type="ChEBI" id="CHEBI:456216"/>
        <dbReference type="EC" id="2.7.11.1"/>
    </reaction>
</comment>
<dbReference type="EC" id="2.7.11.1" evidence="2"/>
<evidence type="ECO:0000256" key="3">
    <source>
        <dbReference type="ARBA" id="ARBA00022527"/>
    </source>
</evidence>
<evidence type="ECO:0000256" key="5">
    <source>
        <dbReference type="ARBA" id="ARBA00022741"/>
    </source>
</evidence>
<dbReference type="CDD" id="cd05581">
    <property type="entry name" value="STKc_PDK1"/>
    <property type="match status" value="1"/>
</dbReference>
<evidence type="ECO:0000256" key="6">
    <source>
        <dbReference type="ARBA" id="ARBA00022777"/>
    </source>
</evidence>
<comment type="catalytic activity">
    <reaction evidence="9">
        <text>L-seryl-[protein] + ATP = O-phospho-L-seryl-[protein] + ADP + H(+)</text>
        <dbReference type="Rhea" id="RHEA:17989"/>
        <dbReference type="Rhea" id="RHEA-COMP:9863"/>
        <dbReference type="Rhea" id="RHEA-COMP:11604"/>
        <dbReference type="ChEBI" id="CHEBI:15378"/>
        <dbReference type="ChEBI" id="CHEBI:29999"/>
        <dbReference type="ChEBI" id="CHEBI:30616"/>
        <dbReference type="ChEBI" id="CHEBI:83421"/>
        <dbReference type="ChEBI" id="CHEBI:456216"/>
        <dbReference type="EC" id="2.7.11.1"/>
    </reaction>
</comment>
<dbReference type="SUPFAM" id="SSF56112">
    <property type="entry name" value="Protein kinase-like (PK-like)"/>
    <property type="match status" value="1"/>
</dbReference>
<dbReference type="PROSITE" id="PS00108">
    <property type="entry name" value="PROTEIN_KINASE_ST"/>
    <property type="match status" value="1"/>
</dbReference>
<dbReference type="SMART" id="SM00220">
    <property type="entry name" value="S_TKc"/>
    <property type="match status" value="1"/>
</dbReference>
<dbReference type="Proteomes" id="UP001338582">
    <property type="component" value="Chromosome 3"/>
</dbReference>
<dbReference type="Gene3D" id="1.10.510.10">
    <property type="entry name" value="Transferase(Phosphotransferase) domain 1"/>
    <property type="match status" value="1"/>
</dbReference>
<dbReference type="PROSITE" id="PS50011">
    <property type="entry name" value="PROTEIN_KINASE_DOM"/>
    <property type="match status" value="1"/>
</dbReference>
<name>A0AAX4H8V7_9ASCO</name>
<dbReference type="PANTHER" id="PTHR24356">
    <property type="entry name" value="SERINE/THREONINE-PROTEIN KINASE"/>
    <property type="match status" value="1"/>
</dbReference>
<dbReference type="RefSeq" id="XP_062877384.1">
    <property type="nucleotide sequence ID" value="XM_063021314.1"/>
</dbReference>
<dbReference type="InterPro" id="IPR008271">
    <property type="entry name" value="Ser/Thr_kinase_AS"/>
</dbReference>
<dbReference type="InterPro" id="IPR057614">
    <property type="entry name" value="PH_PKH3_C"/>
</dbReference>
<evidence type="ECO:0000256" key="9">
    <source>
        <dbReference type="ARBA" id="ARBA00048679"/>
    </source>
</evidence>
<accession>A0AAX4H8V7</accession>
<evidence type="ECO:0000313" key="14">
    <source>
        <dbReference type="Proteomes" id="UP001338582"/>
    </source>
</evidence>
<feature type="compositionally biased region" description="Polar residues" evidence="11">
    <location>
        <begin position="379"/>
        <end position="442"/>
    </location>
</feature>
<dbReference type="Pfam" id="PF25347">
    <property type="entry name" value="PH_PKH3_C"/>
    <property type="match status" value="1"/>
</dbReference>
<dbReference type="PANTHER" id="PTHR24356:SF163">
    <property type="entry name" value="3-PHOSPHOINOSITIDE-DEPENDENT PROTEIN KINASE 1-RELATED"/>
    <property type="match status" value="1"/>
</dbReference>
<keyword evidence="3" id="KW-0723">Serine/threonine-protein kinase</keyword>
<sequence>MTDSPSQRPVQSSGATAYRRNVRDYQFGTRIGEGSYSTVYLAVDLHNKKTYAIKVLSKKHIVRENKIKYVNIEKTALHRLGQQHPGIVQLYYTFQDEQKLYFVLDFAEYGELLSILSKFGSLLEAVLKFYMLQILDAVKFIHLKGMIHRDLKPENILVGYDFNLKITDFGTAKLLGSDEDDAQERIDYDAVPGGVSQPLKDRKTSFVGTAEYVPPELLKYNACGFETDIWAIACILYQFFHGLPPFKGGSEYLTFEKIIHIDYVYHRQLPPMVKEIIDRTLVFSPQDRPSISEIQAMPWFAGVPWNNREYLWNRAAPRFEPYVSPNQSSSTQQYSLPPPQLKNGSNRHAHKSNSNFMLQSQLQKSDNLFPSIGAKKTYQPATRVNQVPASPSTPKFQGAHNQAQSPSRQEYSYHSQGYQSDQYGKPQNMNGPQLLASPSRNFKSAAPPSPYNGNNYVAQPERQIPGPNGLVGVSNSHLQAQHLGRQDTAFQIAKVASQAVMPPLEKQMSEATLGPPQSPERKDLRQNTAFATLSRQSPTAEAIPDSKKPPAAKVSPDFHPTNSEVQPRRLVKPRREIPQTMITIKEITSFLEPDEKIVKLDSILKLRLKNSFIRKKSGNLDNESTEKIIEQNQITLDSDMKPVVACVSNKARLFLIDGDLNVLMIDLAANKGHDYLMYDYEFESVFVDSDDSDGEQGEDVFGYLIIEMIQENGDLVFLKRFSEDSPPELRNSVRVVGANGDTIRIGSDLGWIDCLIRTKKIMDDEKLQQRTAPLAPSAQNKGSAGSSTTKKANGAPVTPKLGSSPQLNKKKSPTEKKALNNFALAAAAAAHR</sequence>
<feature type="region of interest" description="Disordered" evidence="11">
    <location>
        <begin position="323"/>
        <end position="351"/>
    </location>
</feature>
<dbReference type="InterPro" id="IPR011009">
    <property type="entry name" value="Kinase-like_dom_sf"/>
</dbReference>
<dbReference type="Pfam" id="PF00069">
    <property type="entry name" value="Pkinase"/>
    <property type="match status" value="1"/>
</dbReference>
<proteinExistence type="inferred from homology"/>
<dbReference type="AlphaFoldDB" id="A0AAX4H8V7"/>
<feature type="compositionally biased region" description="Polar residues" evidence="11">
    <location>
        <begin position="324"/>
        <end position="335"/>
    </location>
</feature>
<dbReference type="GO" id="GO:0035556">
    <property type="term" value="P:intracellular signal transduction"/>
    <property type="evidence" value="ECO:0007669"/>
    <property type="project" value="TreeGrafter"/>
</dbReference>
<keyword evidence="6" id="KW-0418">Kinase</keyword>
<evidence type="ECO:0000259" key="12">
    <source>
        <dbReference type="PROSITE" id="PS50011"/>
    </source>
</evidence>
<feature type="region of interest" description="Disordered" evidence="11">
    <location>
        <begin position="770"/>
        <end position="819"/>
    </location>
</feature>
<dbReference type="GO" id="GO:0004674">
    <property type="term" value="F:protein serine/threonine kinase activity"/>
    <property type="evidence" value="ECO:0007669"/>
    <property type="project" value="UniProtKB-KW"/>
</dbReference>
<evidence type="ECO:0000256" key="10">
    <source>
        <dbReference type="PROSITE-ProRule" id="PRU10141"/>
    </source>
</evidence>
<dbReference type="KEGG" id="asau:88173365"/>
<feature type="region of interest" description="Disordered" evidence="11">
    <location>
        <begin position="531"/>
        <end position="566"/>
    </location>
</feature>
<keyword evidence="7 10" id="KW-0067">ATP-binding</keyword>
<gene>
    <name evidence="13" type="ORF">PUMCH_002300</name>
</gene>
<evidence type="ECO:0000256" key="4">
    <source>
        <dbReference type="ARBA" id="ARBA00022679"/>
    </source>
</evidence>
<keyword evidence="14" id="KW-1185">Reference proteome</keyword>
<evidence type="ECO:0000256" key="8">
    <source>
        <dbReference type="ARBA" id="ARBA00047899"/>
    </source>
</evidence>
<dbReference type="GO" id="GO:0005524">
    <property type="term" value="F:ATP binding"/>
    <property type="evidence" value="ECO:0007669"/>
    <property type="project" value="UniProtKB-UniRule"/>
</dbReference>
<evidence type="ECO:0000256" key="2">
    <source>
        <dbReference type="ARBA" id="ARBA00012513"/>
    </source>
</evidence>
<feature type="binding site" evidence="10">
    <location>
        <position position="54"/>
    </location>
    <ligand>
        <name>ATP</name>
        <dbReference type="ChEBI" id="CHEBI:30616"/>
    </ligand>
</feature>
<feature type="region of interest" description="Disordered" evidence="11">
    <location>
        <begin position="377"/>
        <end position="454"/>
    </location>
</feature>
<dbReference type="InterPro" id="IPR000719">
    <property type="entry name" value="Prot_kinase_dom"/>
</dbReference>
<feature type="compositionally biased region" description="Polar residues" evidence="11">
    <location>
        <begin position="777"/>
        <end position="791"/>
    </location>
</feature>
<feature type="domain" description="Protein kinase" evidence="12">
    <location>
        <begin position="25"/>
        <end position="300"/>
    </location>
</feature>
<evidence type="ECO:0000256" key="1">
    <source>
        <dbReference type="ARBA" id="ARBA00010006"/>
    </source>
</evidence>
<protein>
    <recommendedName>
        <fullName evidence="2">non-specific serine/threonine protein kinase</fullName>
        <ecNumber evidence="2">2.7.11.1</ecNumber>
    </recommendedName>
</protein>
<reference evidence="13 14" key="1">
    <citation type="submission" date="2023-10" db="EMBL/GenBank/DDBJ databases">
        <title>Draft Genome Sequence of Candida saopaulonensis from a very Premature Infant with Sepsis.</title>
        <authorList>
            <person name="Ning Y."/>
            <person name="Dai R."/>
            <person name="Xiao M."/>
            <person name="Xu Y."/>
            <person name="Yan Q."/>
            <person name="Zhang L."/>
        </authorList>
    </citation>
    <scope>NUCLEOTIDE SEQUENCE [LARGE SCALE GENOMIC DNA]</scope>
    <source>
        <strain evidence="13 14">19XY460</strain>
    </source>
</reference>
<keyword evidence="4" id="KW-0808">Transferase</keyword>
<dbReference type="EMBL" id="CP138896">
    <property type="protein sequence ID" value="WPK25001.1"/>
    <property type="molecule type" value="Genomic_DNA"/>
</dbReference>
<evidence type="ECO:0000256" key="11">
    <source>
        <dbReference type="SAM" id="MobiDB-lite"/>
    </source>
</evidence>
<keyword evidence="5 10" id="KW-0547">Nucleotide-binding</keyword>
<dbReference type="InterPro" id="IPR050236">
    <property type="entry name" value="Ser_Thr_kinase_AGC"/>
</dbReference>
<dbReference type="InterPro" id="IPR017441">
    <property type="entry name" value="Protein_kinase_ATP_BS"/>
</dbReference>
<dbReference type="FunFam" id="3.30.200.20:FF:000128">
    <property type="entry name" value="Serine/threonine-protein kinase ksg1"/>
    <property type="match status" value="1"/>
</dbReference>
<organism evidence="13 14">
    <name type="scientific">Australozyma saopauloensis</name>
    <dbReference type="NCBI Taxonomy" id="291208"/>
    <lineage>
        <taxon>Eukaryota</taxon>
        <taxon>Fungi</taxon>
        <taxon>Dikarya</taxon>
        <taxon>Ascomycota</taxon>
        <taxon>Saccharomycotina</taxon>
        <taxon>Pichiomycetes</taxon>
        <taxon>Metschnikowiaceae</taxon>
        <taxon>Australozyma</taxon>
    </lineage>
</organism>
<comment type="similarity">
    <text evidence="1">Belongs to the protein kinase superfamily. AGC Ser/Thr protein kinase family. PDPK1 subfamily.</text>
</comment>
<dbReference type="Gene3D" id="3.30.200.20">
    <property type="entry name" value="Phosphorylase Kinase, domain 1"/>
    <property type="match status" value="1"/>
</dbReference>